<keyword evidence="4" id="KW-0288">FMN</keyword>
<evidence type="ECO:0000256" key="6">
    <source>
        <dbReference type="ARBA" id="ARBA00022695"/>
    </source>
</evidence>
<evidence type="ECO:0000313" key="12">
    <source>
        <dbReference type="EMBL" id="CAD8682589.1"/>
    </source>
</evidence>
<keyword evidence="8" id="KW-0274">FAD</keyword>
<dbReference type="EMBL" id="HBFB01019178">
    <property type="protein sequence ID" value="CAD8682589.1"/>
    <property type="molecule type" value="Transcribed_RNA"/>
</dbReference>
<keyword evidence="7" id="KW-0547">Nucleotide-binding</keyword>
<sequence length="497" mass="51572">MGLALGCCMMHQYNLWHPQQHGHLCPRHRHPVQVRRPICASQPSTSELGSLPLVEECSIDNWRSPLKCDVVDMQGSAGIVVALGKFDAMHIGHRALATRASEGSKLPFLLSFYGMAEVLGLPVRQPLVASCDRPRVLQSWTQHCNGRVPRQRMIPFHEIRTMPPEAFVALLAHNLRAAGVVAGSNYRFGFKAAGTASTLQTLGTKYGMSVSIVDLVGPSGQGSVDGDEAAAGSACGAQDKQADRARSPTPTPGLTELGPHVSSSKVRQLLSEGSVQDVAPLLGRPYRLVAALPAPPLPQLPAPAQSQSSSTSNSTNGKPAASTSGSGAQSAGAASGSERQHSGGEHSWVEVPAGSGTVLLPSETLLNQAPAPGVYRAAVAVVARTGMAAKISRQDGSSGLEPLMLPSLLPWESAGAQLQGTLACITSITGSGNGSGGGQGAGSGSGPSMQGCCFMAVADVEVHAQGITVRSREALQVLQQLSILPSYMVVDFEARVG</sequence>
<feature type="compositionally biased region" description="Low complexity" evidence="10">
    <location>
        <begin position="320"/>
        <end position="337"/>
    </location>
</feature>
<comment type="pathway">
    <text evidence="1">Cofactor biosynthesis; FAD biosynthesis; FAD from FMN: step 1/1.</text>
</comment>
<keyword evidence="3" id="KW-0285">Flavoprotein</keyword>
<keyword evidence="5" id="KW-0808">Transferase</keyword>
<evidence type="ECO:0000259" key="11">
    <source>
        <dbReference type="Pfam" id="PF06574"/>
    </source>
</evidence>
<dbReference type="GO" id="GO:0006747">
    <property type="term" value="P:FAD biosynthetic process"/>
    <property type="evidence" value="ECO:0007669"/>
    <property type="project" value="UniProtKB-UniPathway"/>
</dbReference>
<proteinExistence type="predicted"/>
<feature type="region of interest" description="Disordered" evidence="10">
    <location>
        <begin position="298"/>
        <end position="350"/>
    </location>
</feature>
<dbReference type="GO" id="GO:0003919">
    <property type="term" value="F:FMN adenylyltransferase activity"/>
    <property type="evidence" value="ECO:0007669"/>
    <property type="project" value="UniProtKB-EC"/>
</dbReference>
<dbReference type="InterPro" id="IPR014729">
    <property type="entry name" value="Rossmann-like_a/b/a_fold"/>
</dbReference>
<dbReference type="SUPFAM" id="SSF52374">
    <property type="entry name" value="Nucleotidylyl transferase"/>
    <property type="match status" value="1"/>
</dbReference>
<evidence type="ECO:0000256" key="10">
    <source>
        <dbReference type="SAM" id="MobiDB-lite"/>
    </source>
</evidence>
<name>A0A7S0WT57_9CHLO</name>
<evidence type="ECO:0000256" key="8">
    <source>
        <dbReference type="ARBA" id="ARBA00022827"/>
    </source>
</evidence>
<dbReference type="GO" id="GO:0009231">
    <property type="term" value="P:riboflavin biosynthetic process"/>
    <property type="evidence" value="ECO:0007669"/>
    <property type="project" value="InterPro"/>
</dbReference>
<gene>
    <name evidence="12" type="ORF">CLEI1391_LOCUS10768</name>
</gene>
<evidence type="ECO:0000256" key="9">
    <source>
        <dbReference type="ARBA" id="ARBA00022840"/>
    </source>
</evidence>
<dbReference type="EC" id="2.7.7.2" evidence="2"/>
<reference evidence="12" key="1">
    <citation type="submission" date="2021-01" db="EMBL/GenBank/DDBJ databases">
        <authorList>
            <person name="Corre E."/>
            <person name="Pelletier E."/>
            <person name="Niang G."/>
            <person name="Scheremetjew M."/>
            <person name="Finn R."/>
            <person name="Kale V."/>
            <person name="Holt S."/>
            <person name="Cochrane G."/>
            <person name="Meng A."/>
            <person name="Brown T."/>
            <person name="Cohen L."/>
        </authorList>
    </citation>
    <scope>NUCLEOTIDE SEQUENCE</scope>
    <source>
        <strain evidence="12">SAG 11-49</strain>
    </source>
</reference>
<evidence type="ECO:0000256" key="2">
    <source>
        <dbReference type="ARBA" id="ARBA00012393"/>
    </source>
</evidence>
<evidence type="ECO:0000256" key="7">
    <source>
        <dbReference type="ARBA" id="ARBA00022741"/>
    </source>
</evidence>
<accession>A0A7S0WT57</accession>
<keyword evidence="6" id="KW-0548">Nucleotidyltransferase</keyword>
<feature type="compositionally biased region" description="Basic and acidic residues" evidence="10">
    <location>
        <begin position="338"/>
        <end position="348"/>
    </location>
</feature>
<dbReference type="Gene3D" id="3.40.50.620">
    <property type="entry name" value="HUPs"/>
    <property type="match status" value="1"/>
</dbReference>
<protein>
    <recommendedName>
        <fullName evidence="2">FAD synthase</fullName>
        <ecNumber evidence="2">2.7.7.2</ecNumber>
    </recommendedName>
</protein>
<dbReference type="InterPro" id="IPR015864">
    <property type="entry name" value="FAD_synthase"/>
</dbReference>
<evidence type="ECO:0000256" key="3">
    <source>
        <dbReference type="ARBA" id="ARBA00022630"/>
    </source>
</evidence>
<evidence type="ECO:0000256" key="5">
    <source>
        <dbReference type="ARBA" id="ARBA00022679"/>
    </source>
</evidence>
<feature type="domain" description="FAD synthetase" evidence="11">
    <location>
        <begin position="155"/>
        <end position="217"/>
    </location>
</feature>
<evidence type="ECO:0000256" key="4">
    <source>
        <dbReference type="ARBA" id="ARBA00022643"/>
    </source>
</evidence>
<keyword evidence="9" id="KW-0067">ATP-binding</keyword>
<dbReference type="AlphaFoldDB" id="A0A7S0WT57"/>
<organism evidence="12">
    <name type="scientific">Chlamydomonas leiostraca</name>
    <dbReference type="NCBI Taxonomy" id="1034604"/>
    <lineage>
        <taxon>Eukaryota</taxon>
        <taxon>Viridiplantae</taxon>
        <taxon>Chlorophyta</taxon>
        <taxon>core chlorophytes</taxon>
        <taxon>Chlorophyceae</taxon>
        <taxon>CS clade</taxon>
        <taxon>Chlamydomonadales</taxon>
        <taxon>Chlamydomonadaceae</taxon>
        <taxon>Chlamydomonas</taxon>
    </lineage>
</organism>
<evidence type="ECO:0000256" key="1">
    <source>
        <dbReference type="ARBA" id="ARBA00004726"/>
    </source>
</evidence>
<feature type="region of interest" description="Disordered" evidence="10">
    <location>
        <begin position="223"/>
        <end position="268"/>
    </location>
</feature>
<dbReference type="Pfam" id="PF06574">
    <property type="entry name" value="FAD_syn"/>
    <property type="match status" value="1"/>
</dbReference>
<dbReference type="UniPathway" id="UPA00277">
    <property type="reaction ID" value="UER00407"/>
</dbReference>
<dbReference type="GO" id="GO:0005524">
    <property type="term" value="F:ATP binding"/>
    <property type="evidence" value="ECO:0007669"/>
    <property type="project" value="UniProtKB-KW"/>
</dbReference>